<evidence type="ECO:0000313" key="2">
    <source>
        <dbReference type="EMBL" id="MCU9969903.1"/>
    </source>
</evidence>
<dbReference type="EMBL" id="UGGQ01000006">
    <property type="protein sequence ID" value="STO15696.1"/>
    <property type="molecule type" value="Genomic_DNA"/>
</dbReference>
<keyword evidence="1" id="KW-0812">Transmembrane</keyword>
<dbReference type="Proteomes" id="UP000255284">
    <property type="component" value="Unassembled WGS sequence"/>
</dbReference>
<feature type="transmembrane region" description="Helical" evidence="1">
    <location>
        <begin position="12"/>
        <end position="29"/>
    </location>
</feature>
<organism evidence="3 4">
    <name type="scientific">Mobiluncus mulieris</name>
    <dbReference type="NCBI Taxonomy" id="2052"/>
    <lineage>
        <taxon>Bacteria</taxon>
        <taxon>Bacillati</taxon>
        <taxon>Actinomycetota</taxon>
        <taxon>Actinomycetes</taxon>
        <taxon>Actinomycetales</taxon>
        <taxon>Actinomycetaceae</taxon>
        <taxon>Mobiluncus</taxon>
    </lineage>
</organism>
<evidence type="ECO:0000313" key="4">
    <source>
        <dbReference type="Proteomes" id="UP000255284"/>
    </source>
</evidence>
<evidence type="ECO:0000313" key="3">
    <source>
        <dbReference type="EMBL" id="STO15696.1"/>
    </source>
</evidence>
<gene>
    <name evidence="2" type="ORF">FYZ43_11090</name>
    <name evidence="3" type="ORF">NCTC11819_00238</name>
</gene>
<dbReference type="EMBL" id="VSZY01000033">
    <property type="protein sequence ID" value="MCU9969903.1"/>
    <property type="molecule type" value="Genomic_DNA"/>
</dbReference>
<sequence>MGNNNNVNKNTKYATLFMTLIIITMIISVSRAIPIYIGIPLLLIFIGFESFFISKATKAKKKGD</sequence>
<accession>A0A2J9KPY2</accession>
<reference evidence="3 4" key="1">
    <citation type="submission" date="2018-06" db="EMBL/GenBank/DDBJ databases">
        <authorList>
            <consortium name="Pathogen Informatics"/>
            <person name="Doyle S."/>
        </authorList>
    </citation>
    <scope>NUCLEOTIDE SEQUENCE [LARGE SCALE GENOMIC DNA]</scope>
    <source>
        <strain evidence="3 4">NCTC11819</strain>
    </source>
</reference>
<reference evidence="2 5" key="2">
    <citation type="submission" date="2019-08" db="EMBL/GenBank/DDBJ databases">
        <title>Comparison of rpoB and gyrB Sequences from Mobiluncus Species and Development of a Multiplex PCR Method for Clinical Detection of Mobiluncus curtisii and Mobiluncus mulieris.</title>
        <authorList>
            <person name="Yang L."/>
            <person name="Shen Y."/>
            <person name="Xu G."/>
            <person name="Shu L.-B."/>
            <person name="Hu J."/>
            <person name="Zhang R."/>
            <person name="Wang Y."/>
            <person name="Zhou H.-W."/>
            <person name="Zhang X."/>
        </authorList>
    </citation>
    <scope>NUCLEOTIDE SEQUENCE [LARGE SCALE GENOMIC DNA]</scope>
    <source>
        <strain evidence="2 5">M26</strain>
    </source>
</reference>
<keyword evidence="1" id="KW-1133">Transmembrane helix</keyword>
<keyword evidence="1" id="KW-0472">Membrane</keyword>
<dbReference type="AlphaFoldDB" id="A0A2J9KPY2"/>
<proteinExistence type="predicted"/>
<comment type="caution">
    <text evidence="3">The sequence shown here is derived from an EMBL/GenBank/DDBJ whole genome shotgun (WGS) entry which is preliminary data.</text>
</comment>
<dbReference type="Proteomes" id="UP001209486">
    <property type="component" value="Unassembled WGS sequence"/>
</dbReference>
<evidence type="ECO:0000256" key="1">
    <source>
        <dbReference type="SAM" id="Phobius"/>
    </source>
</evidence>
<name>A0A2J9KPY2_9ACTO</name>
<evidence type="ECO:0000313" key="5">
    <source>
        <dbReference type="Proteomes" id="UP001209486"/>
    </source>
</evidence>
<feature type="transmembrane region" description="Helical" evidence="1">
    <location>
        <begin position="35"/>
        <end position="53"/>
    </location>
</feature>
<protein>
    <submittedName>
        <fullName evidence="3">Uncharacterized protein</fullName>
    </submittedName>
</protein>